<name>A0A1H2UR16_9FLAO</name>
<evidence type="ECO:0000313" key="3">
    <source>
        <dbReference type="Proteomes" id="UP000199592"/>
    </source>
</evidence>
<keyword evidence="3" id="KW-1185">Reference proteome</keyword>
<dbReference type="Proteomes" id="UP000199592">
    <property type="component" value="Unassembled WGS sequence"/>
</dbReference>
<dbReference type="InterPro" id="IPR027417">
    <property type="entry name" value="P-loop_NTPase"/>
</dbReference>
<dbReference type="Gene3D" id="3.40.50.300">
    <property type="entry name" value="P-loop containing nucleotide triphosphate hydrolases"/>
    <property type="match status" value="1"/>
</dbReference>
<evidence type="ECO:0000313" key="2">
    <source>
        <dbReference type="EMBL" id="SDW58500.1"/>
    </source>
</evidence>
<organism evidence="2 3">
    <name type="scientific">Flagellimonas zhangzhouensis</name>
    <dbReference type="NCBI Taxonomy" id="1073328"/>
    <lineage>
        <taxon>Bacteria</taxon>
        <taxon>Pseudomonadati</taxon>
        <taxon>Bacteroidota</taxon>
        <taxon>Flavobacteriia</taxon>
        <taxon>Flavobacteriales</taxon>
        <taxon>Flavobacteriaceae</taxon>
        <taxon>Flagellimonas</taxon>
    </lineage>
</organism>
<feature type="domain" description="Sulfotransferase" evidence="1">
    <location>
        <begin position="4"/>
        <end position="319"/>
    </location>
</feature>
<accession>A0A1H2UR16</accession>
<protein>
    <submittedName>
        <fullName evidence="2">Sulfotransferase family protein</fullName>
    </submittedName>
</protein>
<proteinExistence type="predicted"/>
<dbReference type="EMBL" id="FNMY01000002">
    <property type="protein sequence ID" value="SDW58500.1"/>
    <property type="molecule type" value="Genomic_DNA"/>
</dbReference>
<dbReference type="Pfam" id="PF00685">
    <property type="entry name" value="Sulfotransfer_1"/>
    <property type="match status" value="1"/>
</dbReference>
<sequence length="325" mass="37977">MEKKSILIVGTRRAGTTFIGKLLSLSAKGLNYVEEPFNPIRGIKNLDLIWYPYLKDDDKNLKIKKDLIRLLKLKKVPFKYSIVNNQKNRVVANVSLKDVFVELFKNSSEEFFSTRFLRIFLKSNHHLSYIKARIFSNRKTVFKDALMSLSTSFILKNSTDTGIVFIFRNPVGFYHSVKRLNWEMSLENFLEQDELVKDYPFIKELPTATEADRIINEWIVINTILLDQIVNHGAKIICISHDKLSRNPKEQMEMLFQKLEFSEKADLETITSFTQGNHKSKKTKDVKRNSKNEINSWQNKLSEKEVEFINSRTNALYKQLNKIAI</sequence>
<dbReference type="STRING" id="1073328.SAMN05216294_0578"/>
<gene>
    <name evidence="2" type="ORF">SAMN04487892_1714</name>
</gene>
<dbReference type="RefSeq" id="WP_175443705.1">
    <property type="nucleotide sequence ID" value="NZ_FNKI01000001.1"/>
</dbReference>
<dbReference type="AlphaFoldDB" id="A0A1H2UR16"/>
<keyword evidence="2" id="KW-0808">Transferase</keyword>
<reference evidence="3" key="1">
    <citation type="submission" date="2016-10" db="EMBL/GenBank/DDBJ databases">
        <authorList>
            <person name="Varghese N."/>
            <person name="Submissions S."/>
        </authorList>
    </citation>
    <scope>NUCLEOTIDE SEQUENCE [LARGE SCALE GENOMIC DNA]</scope>
    <source>
        <strain evidence="3">DSM 25030</strain>
    </source>
</reference>
<evidence type="ECO:0000259" key="1">
    <source>
        <dbReference type="Pfam" id="PF00685"/>
    </source>
</evidence>
<dbReference type="GO" id="GO:0008146">
    <property type="term" value="F:sulfotransferase activity"/>
    <property type="evidence" value="ECO:0007669"/>
    <property type="project" value="InterPro"/>
</dbReference>
<dbReference type="SUPFAM" id="SSF52540">
    <property type="entry name" value="P-loop containing nucleoside triphosphate hydrolases"/>
    <property type="match status" value="1"/>
</dbReference>
<dbReference type="InterPro" id="IPR000863">
    <property type="entry name" value="Sulfotransferase_dom"/>
</dbReference>